<evidence type="ECO:0008006" key="8">
    <source>
        <dbReference type="Google" id="ProtNLM"/>
    </source>
</evidence>
<dbReference type="RefSeq" id="WP_022047044.1">
    <property type="nucleotide sequence ID" value="NZ_CP173697.1"/>
</dbReference>
<comment type="cofactor">
    <cofactor evidence="1">
        <name>FAD</name>
        <dbReference type="ChEBI" id="CHEBI:57692"/>
    </cofactor>
</comment>
<dbReference type="Pfam" id="PF03486">
    <property type="entry name" value="HI0933_like"/>
    <property type="match status" value="1"/>
</dbReference>
<keyword evidence="7" id="KW-1185">Reference proteome</keyword>
<keyword evidence="3" id="KW-0274">FAD</keyword>
<evidence type="ECO:0000259" key="4">
    <source>
        <dbReference type="Pfam" id="PF03486"/>
    </source>
</evidence>
<organism evidence="6 7">
    <name type="scientific">Roseburia faecis</name>
    <dbReference type="NCBI Taxonomy" id="301302"/>
    <lineage>
        <taxon>Bacteria</taxon>
        <taxon>Bacillati</taxon>
        <taxon>Bacillota</taxon>
        <taxon>Clostridia</taxon>
        <taxon>Lachnospirales</taxon>
        <taxon>Lachnospiraceae</taxon>
        <taxon>Roseburia</taxon>
    </lineage>
</organism>
<dbReference type="NCBIfam" id="TIGR00275">
    <property type="entry name" value="aminoacetone oxidase family FAD-binding enzyme"/>
    <property type="match status" value="1"/>
</dbReference>
<reference evidence="7" key="1">
    <citation type="submission" date="2015-05" db="EMBL/GenBank/DDBJ databases">
        <authorList>
            <consortium name="Pathogen Informatics"/>
        </authorList>
    </citation>
    <scope>NUCLEOTIDE SEQUENCE [LARGE SCALE GENOMIC DNA]</scope>
    <source>
        <strain evidence="7">M72</strain>
    </source>
</reference>
<evidence type="ECO:0000313" key="7">
    <source>
        <dbReference type="Proteomes" id="UP000049979"/>
    </source>
</evidence>
<gene>
    <name evidence="6" type="ORF">M72_05651</name>
</gene>
<proteinExistence type="predicted"/>
<evidence type="ECO:0000256" key="3">
    <source>
        <dbReference type="ARBA" id="ARBA00022827"/>
    </source>
</evidence>
<dbReference type="PANTHER" id="PTHR42887:SF2">
    <property type="entry name" value="OS12G0638800 PROTEIN"/>
    <property type="match status" value="1"/>
</dbReference>
<dbReference type="AlphaFoldDB" id="A0A0M6WN11"/>
<name>A0A0M6WN11_9FIRM</name>
<evidence type="ECO:0000256" key="1">
    <source>
        <dbReference type="ARBA" id="ARBA00001974"/>
    </source>
</evidence>
<sequence length="412" mass="45069">MDKKKSKQQDVLVIGAGASGMMTAITAARRGLSVTVLEHMDKPGKKILATGNGKCNFTNLKMSPRCYYGDHGLVQEILKQFTVEDTLAFFREIGIWPKEKNGYVYPNSGQASSVADALSAEMKRSGVSLVTSCDIRQLCETKYGFEVRTSMGTYCSHNLVFATGLRAAPKSGSDGSMISLIKSFGHRFEPILPALCGFEAEGMEFSKVSGVRTDALLSLYIDGQNCKQERGELQLADYGISGIPVFQVSSPASKALYQKKQAELTINFLPDFSEDMLAQELQRRFSRDAGIQDAAESLRGLLNHKLIPVILKAAGIPVHEHTERISQKQIETLSRQIQTFPVRLKKVRDFSAAQVCTGGIHTEEIHTDTLESRIVPGIYFVGELLDVDGICGGYNLQWAWSSGHVAGSKVGS</sequence>
<accession>A0A0M6WN11</accession>
<dbReference type="InterPro" id="IPR036188">
    <property type="entry name" value="FAD/NAD-bd_sf"/>
</dbReference>
<dbReference type="PANTHER" id="PTHR42887">
    <property type="entry name" value="OS12G0638800 PROTEIN"/>
    <property type="match status" value="1"/>
</dbReference>
<keyword evidence="2" id="KW-0285">Flavoprotein</keyword>
<dbReference type="Proteomes" id="UP000049979">
    <property type="component" value="Unassembled WGS sequence"/>
</dbReference>
<evidence type="ECO:0000259" key="5">
    <source>
        <dbReference type="Pfam" id="PF22780"/>
    </source>
</evidence>
<dbReference type="SUPFAM" id="SSF160996">
    <property type="entry name" value="HI0933 insert domain-like"/>
    <property type="match status" value="1"/>
</dbReference>
<dbReference type="OrthoDB" id="9773233at2"/>
<dbReference type="Gene3D" id="3.50.50.60">
    <property type="entry name" value="FAD/NAD(P)-binding domain"/>
    <property type="match status" value="1"/>
</dbReference>
<dbReference type="STRING" id="301302.ERS852420_00615"/>
<dbReference type="EMBL" id="CVRR01000019">
    <property type="protein sequence ID" value="CRL38056.1"/>
    <property type="molecule type" value="Genomic_DNA"/>
</dbReference>
<protein>
    <recommendedName>
        <fullName evidence="8">Tricarballylate dehydrogenase</fullName>
    </recommendedName>
</protein>
<dbReference type="Gene3D" id="1.10.8.260">
    <property type="entry name" value="HI0933 insert domain-like"/>
    <property type="match status" value="1"/>
</dbReference>
<evidence type="ECO:0000313" key="6">
    <source>
        <dbReference type="EMBL" id="CRL38056.1"/>
    </source>
</evidence>
<dbReference type="InterPro" id="IPR057661">
    <property type="entry name" value="RsdA/BaiN/AoA(So)_Rossmann"/>
</dbReference>
<dbReference type="SUPFAM" id="SSF51905">
    <property type="entry name" value="FAD/NAD(P)-binding domain"/>
    <property type="match status" value="1"/>
</dbReference>
<dbReference type="InterPro" id="IPR023166">
    <property type="entry name" value="BaiN-like_dom_sf"/>
</dbReference>
<dbReference type="PRINTS" id="PR00368">
    <property type="entry name" value="FADPNR"/>
</dbReference>
<dbReference type="Pfam" id="PF22780">
    <property type="entry name" value="HI0933_like_1st"/>
    <property type="match status" value="1"/>
</dbReference>
<dbReference type="InterPro" id="IPR055178">
    <property type="entry name" value="RsdA/BaiN/AoA(So)-like_dom"/>
</dbReference>
<evidence type="ECO:0000256" key="2">
    <source>
        <dbReference type="ARBA" id="ARBA00022630"/>
    </source>
</evidence>
<feature type="domain" description="RsdA/BaiN/AoA(So)-like insert" evidence="5">
    <location>
        <begin position="193"/>
        <end position="355"/>
    </location>
</feature>
<feature type="domain" description="RsdA/BaiN/AoA(So)-like Rossmann fold-like" evidence="4">
    <location>
        <begin position="10"/>
        <end position="408"/>
    </location>
</feature>
<dbReference type="Gene3D" id="2.40.30.10">
    <property type="entry name" value="Translation factors"/>
    <property type="match status" value="1"/>
</dbReference>
<dbReference type="InterPro" id="IPR004792">
    <property type="entry name" value="BaiN-like"/>
</dbReference>
<dbReference type="PRINTS" id="PR00411">
    <property type="entry name" value="PNDRDTASEI"/>
</dbReference>